<dbReference type="PANTHER" id="PTHR35561">
    <property type="entry name" value="RNA 2',3'-CYCLIC PHOSPHODIESTERASE"/>
    <property type="match status" value="1"/>
</dbReference>
<dbReference type="InterPro" id="IPR004175">
    <property type="entry name" value="RNA_CPDase"/>
</dbReference>
<gene>
    <name evidence="4" type="ORF">JETT_1571</name>
</gene>
<feature type="domain" description="Phosphoesterase HXTX" evidence="3">
    <location>
        <begin position="103"/>
        <end position="178"/>
    </location>
</feature>
<dbReference type="Pfam" id="PF02834">
    <property type="entry name" value="LigT_PEase"/>
    <property type="match status" value="2"/>
</dbReference>
<reference evidence="4 5" key="1">
    <citation type="submission" date="2019-04" db="EMBL/GenBank/DDBJ databases">
        <title>Genome of a novel bacterium Candidatus Jettenia ecosi reconstructed from metagenome of an anammox bioreactor.</title>
        <authorList>
            <person name="Mardanov A.V."/>
            <person name="Beletsky A.V."/>
            <person name="Ravin N.V."/>
            <person name="Botchkova E.A."/>
            <person name="Litti Y.V."/>
            <person name="Nozhevnikova A.N."/>
        </authorList>
    </citation>
    <scope>NUCLEOTIDE SEQUENCE [LARGE SCALE GENOMIC DNA]</scope>
    <source>
        <strain evidence="4">J2</strain>
    </source>
</reference>
<evidence type="ECO:0000256" key="1">
    <source>
        <dbReference type="ARBA" id="ARBA00022801"/>
    </source>
</evidence>
<organism evidence="4 5">
    <name type="scientific">Candidatus Jettenia ecosi</name>
    <dbReference type="NCBI Taxonomy" id="2494326"/>
    <lineage>
        <taxon>Bacteria</taxon>
        <taxon>Pseudomonadati</taxon>
        <taxon>Planctomycetota</taxon>
        <taxon>Candidatus Brocadiia</taxon>
        <taxon>Candidatus Brocadiales</taxon>
        <taxon>Candidatus Brocadiaceae</taxon>
        <taxon>Candidatus Jettenia</taxon>
    </lineage>
</organism>
<accession>A0A533QBS3</accession>
<evidence type="ECO:0000256" key="2">
    <source>
        <dbReference type="HAMAP-Rule" id="MF_01940"/>
    </source>
</evidence>
<comment type="function">
    <text evidence="2">Hydrolyzes RNA 2',3'-cyclic phosphodiester to an RNA 2'-phosphomonoester.</text>
</comment>
<dbReference type="AlphaFoldDB" id="A0A533QBS3"/>
<protein>
    <recommendedName>
        <fullName evidence="2">RNA 2',3'-cyclic phosphodiesterase</fullName>
        <shortName evidence="2">RNA 2',3'-CPDase</shortName>
        <ecNumber evidence="2">3.1.4.58</ecNumber>
    </recommendedName>
</protein>
<dbReference type="EC" id="3.1.4.58" evidence="2"/>
<dbReference type="GO" id="GO:0016874">
    <property type="term" value="F:ligase activity"/>
    <property type="evidence" value="ECO:0007669"/>
    <property type="project" value="UniProtKB-KW"/>
</dbReference>
<dbReference type="SUPFAM" id="SSF55144">
    <property type="entry name" value="LigT-like"/>
    <property type="match status" value="1"/>
</dbReference>
<sequence length="189" mass="21385">MKVRLFVAVEIPEEIRKKLGEFQDKLKNANADVGWVAPENLHITLKFIGSLDEEKIDEVVRIIKDSADGTKLFDLNYMGVGAFPSGKNPRIVYADVIDSDGILAKIHEKLNHQLIALGVKHEDRKFEAHLTVGRIKTRKNVKRLMEILNSYNGFHFGLAQVTRIVLMKSDLLQKGPVYTKLHTIDLVSL</sequence>
<evidence type="ECO:0000259" key="3">
    <source>
        <dbReference type="Pfam" id="PF02834"/>
    </source>
</evidence>
<dbReference type="GO" id="GO:0004113">
    <property type="term" value="F:2',3'-cyclic-nucleotide 3'-phosphodiesterase activity"/>
    <property type="evidence" value="ECO:0007669"/>
    <property type="project" value="InterPro"/>
</dbReference>
<comment type="catalytic activity">
    <reaction evidence="2">
        <text>a 3'-end 2',3'-cyclophospho-ribonucleotide-RNA + H2O = a 3'-end 2'-phospho-ribonucleotide-RNA + H(+)</text>
        <dbReference type="Rhea" id="RHEA:11828"/>
        <dbReference type="Rhea" id="RHEA-COMP:10464"/>
        <dbReference type="Rhea" id="RHEA-COMP:17353"/>
        <dbReference type="ChEBI" id="CHEBI:15377"/>
        <dbReference type="ChEBI" id="CHEBI:15378"/>
        <dbReference type="ChEBI" id="CHEBI:83064"/>
        <dbReference type="ChEBI" id="CHEBI:173113"/>
        <dbReference type="EC" id="3.1.4.58"/>
    </reaction>
</comment>
<evidence type="ECO:0000313" key="5">
    <source>
        <dbReference type="Proteomes" id="UP000319783"/>
    </source>
</evidence>
<name>A0A533QBS3_9BACT</name>
<feature type="short sequence motif" description="HXTX 1" evidence="2">
    <location>
        <begin position="42"/>
        <end position="45"/>
    </location>
</feature>
<dbReference type="InterPro" id="IPR014051">
    <property type="entry name" value="Phosphoesterase_HXTX"/>
</dbReference>
<feature type="domain" description="Phosphoesterase HXTX" evidence="3">
    <location>
        <begin position="9"/>
        <end position="93"/>
    </location>
</feature>
<dbReference type="Proteomes" id="UP000319783">
    <property type="component" value="Unassembled WGS sequence"/>
</dbReference>
<comment type="caution">
    <text evidence="4">The sequence shown here is derived from an EMBL/GenBank/DDBJ whole genome shotgun (WGS) entry which is preliminary data.</text>
</comment>
<comment type="similarity">
    <text evidence="2">Belongs to the 2H phosphoesterase superfamily. ThpR family.</text>
</comment>
<keyword evidence="4" id="KW-0436">Ligase</keyword>
<feature type="active site" description="Proton acceptor" evidence="2">
    <location>
        <position position="129"/>
    </location>
</feature>
<dbReference type="NCBIfam" id="TIGR02258">
    <property type="entry name" value="2_5_ligase"/>
    <property type="match status" value="1"/>
</dbReference>
<keyword evidence="1 2" id="KW-0378">Hydrolase</keyword>
<feature type="active site" description="Proton donor" evidence="2">
    <location>
        <position position="42"/>
    </location>
</feature>
<dbReference type="PANTHER" id="PTHR35561:SF1">
    <property type="entry name" value="RNA 2',3'-CYCLIC PHOSPHODIESTERASE"/>
    <property type="match status" value="1"/>
</dbReference>
<evidence type="ECO:0000313" key="4">
    <source>
        <dbReference type="EMBL" id="TLD42173.1"/>
    </source>
</evidence>
<dbReference type="GO" id="GO:0008664">
    <property type="term" value="F:RNA 2',3'-cyclic 3'-phosphodiesterase activity"/>
    <property type="evidence" value="ECO:0007669"/>
    <property type="project" value="UniProtKB-EC"/>
</dbReference>
<dbReference type="InterPro" id="IPR009097">
    <property type="entry name" value="Cyclic_Pdiesterase"/>
</dbReference>
<dbReference type="Gene3D" id="3.90.1140.10">
    <property type="entry name" value="Cyclic phosphodiesterase"/>
    <property type="match status" value="1"/>
</dbReference>
<dbReference type="HAMAP" id="MF_01940">
    <property type="entry name" value="RNA_CPDase"/>
    <property type="match status" value="1"/>
</dbReference>
<feature type="short sequence motif" description="HXTX 2" evidence="2">
    <location>
        <begin position="129"/>
        <end position="132"/>
    </location>
</feature>
<proteinExistence type="inferred from homology"/>
<dbReference type="EMBL" id="SULG01000026">
    <property type="protein sequence ID" value="TLD42173.1"/>
    <property type="molecule type" value="Genomic_DNA"/>
</dbReference>